<keyword evidence="1" id="KW-0472">Membrane</keyword>
<gene>
    <name evidence="2" type="ORF">GSOID_T00014266001</name>
</gene>
<dbReference type="AlphaFoldDB" id="E4XKQ1"/>
<keyword evidence="3" id="KW-1185">Reference proteome</keyword>
<evidence type="ECO:0000256" key="1">
    <source>
        <dbReference type="SAM" id="Phobius"/>
    </source>
</evidence>
<name>E4XKQ1_OIKDI</name>
<protein>
    <submittedName>
        <fullName evidence="2">Uncharacterized protein</fullName>
    </submittedName>
</protein>
<evidence type="ECO:0000313" key="2">
    <source>
        <dbReference type="EMBL" id="CBY10754.1"/>
    </source>
</evidence>
<keyword evidence="1" id="KW-0812">Transmembrane</keyword>
<sequence>MSSDKFAVQIDFVFTLARPTWCKLLFKNLILLKKITDMGEYIPETANAWSRGYIHLENTRYNKIFLSLSRFFVTFFHFGAILYSAINYKELERIIFSQDFYGTQQIAISLPILRFI</sequence>
<feature type="transmembrane region" description="Helical" evidence="1">
    <location>
        <begin position="64"/>
        <end position="86"/>
    </location>
</feature>
<organism evidence="2">
    <name type="scientific">Oikopleura dioica</name>
    <name type="common">Tunicate</name>
    <dbReference type="NCBI Taxonomy" id="34765"/>
    <lineage>
        <taxon>Eukaryota</taxon>
        <taxon>Metazoa</taxon>
        <taxon>Chordata</taxon>
        <taxon>Tunicata</taxon>
        <taxon>Appendicularia</taxon>
        <taxon>Copelata</taxon>
        <taxon>Oikopleuridae</taxon>
        <taxon>Oikopleura</taxon>
    </lineage>
</organism>
<proteinExistence type="predicted"/>
<keyword evidence="1" id="KW-1133">Transmembrane helix</keyword>
<dbReference type="OrthoDB" id="10568811at2759"/>
<dbReference type="Proteomes" id="UP000001307">
    <property type="component" value="Unassembled WGS sequence"/>
</dbReference>
<evidence type="ECO:0000313" key="3">
    <source>
        <dbReference type="Proteomes" id="UP000001307"/>
    </source>
</evidence>
<dbReference type="EMBL" id="FN653065">
    <property type="protein sequence ID" value="CBY10754.1"/>
    <property type="molecule type" value="Genomic_DNA"/>
</dbReference>
<reference evidence="2" key="1">
    <citation type="journal article" date="2010" name="Science">
        <title>Plasticity of animal genome architecture unmasked by rapid evolution of a pelagic tunicate.</title>
        <authorList>
            <person name="Denoeud F."/>
            <person name="Henriet S."/>
            <person name="Mungpakdee S."/>
            <person name="Aury J.M."/>
            <person name="Da Silva C."/>
            <person name="Brinkmann H."/>
            <person name="Mikhaleva J."/>
            <person name="Olsen L.C."/>
            <person name="Jubin C."/>
            <person name="Canestro C."/>
            <person name="Bouquet J.M."/>
            <person name="Danks G."/>
            <person name="Poulain J."/>
            <person name="Campsteijn C."/>
            <person name="Adamski M."/>
            <person name="Cross I."/>
            <person name="Yadetie F."/>
            <person name="Muffato M."/>
            <person name="Louis A."/>
            <person name="Butcher S."/>
            <person name="Tsagkogeorga G."/>
            <person name="Konrad A."/>
            <person name="Singh S."/>
            <person name="Jensen M.F."/>
            <person name="Cong E.H."/>
            <person name="Eikeseth-Otteraa H."/>
            <person name="Noel B."/>
            <person name="Anthouard V."/>
            <person name="Porcel B.M."/>
            <person name="Kachouri-Lafond R."/>
            <person name="Nishino A."/>
            <person name="Ugolini M."/>
            <person name="Chourrout P."/>
            <person name="Nishida H."/>
            <person name="Aasland R."/>
            <person name="Huzurbazar S."/>
            <person name="Westhof E."/>
            <person name="Delsuc F."/>
            <person name="Lehrach H."/>
            <person name="Reinhardt R."/>
            <person name="Weissenbach J."/>
            <person name="Roy S.W."/>
            <person name="Artiguenave F."/>
            <person name="Postlethwait J.H."/>
            <person name="Manak J.R."/>
            <person name="Thompson E.M."/>
            <person name="Jaillon O."/>
            <person name="Du Pasquier L."/>
            <person name="Boudinot P."/>
            <person name="Liberles D.A."/>
            <person name="Volff J.N."/>
            <person name="Philippe H."/>
            <person name="Lenhard B."/>
            <person name="Roest Crollius H."/>
            <person name="Wincker P."/>
            <person name="Chourrout D."/>
        </authorList>
    </citation>
    <scope>NUCLEOTIDE SEQUENCE [LARGE SCALE GENOMIC DNA]</scope>
</reference>
<accession>E4XKQ1</accession>
<dbReference type="InParanoid" id="E4XKQ1"/>